<accession>A0ABV3H4N0</accession>
<reference evidence="1 2" key="1">
    <citation type="submission" date="2024-06" db="EMBL/GenBank/DDBJ databases">
        <title>The Natural Products Discovery Center: Release of the First 8490 Sequenced Strains for Exploring Actinobacteria Biosynthetic Diversity.</title>
        <authorList>
            <person name="Kalkreuter E."/>
            <person name="Kautsar S.A."/>
            <person name="Yang D."/>
            <person name="Bader C.D."/>
            <person name="Teijaro C.N."/>
            <person name="Fluegel L."/>
            <person name="Davis C.M."/>
            <person name="Simpson J.R."/>
            <person name="Lauterbach L."/>
            <person name="Steele A.D."/>
            <person name="Gui C."/>
            <person name="Meng S."/>
            <person name="Li G."/>
            <person name="Viehrig K."/>
            <person name="Ye F."/>
            <person name="Su P."/>
            <person name="Kiefer A.F."/>
            <person name="Nichols A."/>
            <person name="Cepeda A.J."/>
            <person name="Yan W."/>
            <person name="Fan B."/>
            <person name="Jiang Y."/>
            <person name="Adhikari A."/>
            <person name="Zheng C.-J."/>
            <person name="Schuster L."/>
            <person name="Cowan T.M."/>
            <person name="Smanski M.J."/>
            <person name="Chevrette M.G."/>
            <person name="De Carvalho L.P.S."/>
            <person name="Shen B."/>
        </authorList>
    </citation>
    <scope>NUCLEOTIDE SEQUENCE [LARGE SCALE GENOMIC DNA]</scope>
    <source>
        <strain evidence="1 2">NPDC049574</strain>
    </source>
</reference>
<keyword evidence="2" id="KW-1185">Reference proteome</keyword>
<sequence>MTEELGGNSGRRRGGHREDVPMSGIITYVVTFENGRWVSRCPSGEVEGVGVASSLSQLERDLSEIHAWAWPENTPSMEFTFDLPEEVAGVVAAYHRQKELAETHARRAAELAVETAKTLTSHRSEPDTARLMGLSKQRVHQLKVSV</sequence>
<dbReference type="Proteomes" id="UP001552427">
    <property type="component" value="Unassembled WGS sequence"/>
</dbReference>
<proteinExistence type="predicted"/>
<evidence type="ECO:0000313" key="2">
    <source>
        <dbReference type="Proteomes" id="UP001552427"/>
    </source>
</evidence>
<comment type="caution">
    <text evidence="1">The sequence shown here is derived from an EMBL/GenBank/DDBJ whole genome shotgun (WGS) entry which is preliminary data.</text>
</comment>
<organism evidence="1 2">
    <name type="scientific">Nonomuraea bangladeshensis</name>
    <dbReference type="NCBI Taxonomy" id="404385"/>
    <lineage>
        <taxon>Bacteria</taxon>
        <taxon>Bacillati</taxon>
        <taxon>Actinomycetota</taxon>
        <taxon>Actinomycetes</taxon>
        <taxon>Streptosporangiales</taxon>
        <taxon>Streptosporangiaceae</taxon>
        <taxon>Nonomuraea</taxon>
    </lineage>
</organism>
<gene>
    <name evidence="1" type="ORF">AB0K40_18445</name>
</gene>
<name>A0ABV3H4N0_9ACTN</name>
<evidence type="ECO:0000313" key="1">
    <source>
        <dbReference type="EMBL" id="MEV4287491.1"/>
    </source>
</evidence>
<dbReference type="EMBL" id="JBFARM010000005">
    <property type="protein sequence ID" value="MEV4287491.1"/>
    <property type="molecule type" value="Genomic_DNA"/>
</dbReference>
<protein>
    <recommendedName>
        <fullName evidence="3">Type II toxin-antitoxin system HicB family antitoxin</fullName>
    </recommendedName>
</protein>
<dbReference type="RefSeq" id="WP_364451045.1">
    <property type="nucleotide sequence ID" value="NZ_JBFARM010000005.1"/>
</dbReference>
<evidence type="ECO:0008006" key="3">
    <source>
        <dbReference type="Google" id="ProtNLM"/>
    </source>
</evidence>